<proteinExistence type="predicted"/>
<dbReference type="Proteomes" id="UP000182237">
    <property type="component" value="Chromosome I"/>
</dbReference>
<gene>
    <name evidence="1" type="ORF">SAMN04488539_2287</name>
</gene>
<accession>A0A1H1UN85</accession>
<reference evidence="1 2" key="1">
    <citation type="submission" date="2016-10" db="EMBL/GenBank/DDBJ databases">
        <authorList>
            <person name="de Groot N.N."/>
        </authorList>
    </citation>
    <scope>NUCLEOTIDE SEQUENCE [LARGE SCALE GENOMIC DNA]</scope>
    <source>
        <strain evidence="1 2">DSM 45434</strain>
    </source>
</reference>
<dbReference type="STRING" id="1203190.GCA_000312345_00658"/>
<evidence type="ECO:0000313" key="1">
    <source>
        <dbReference type="EMBL" id="SDS73992.1"/>
    </source>
</evidence>
<organism evidence="1 2">
    <name type="scientific">Corynebacterium timonense</name>
    <dbReference type="NCBI Taxonomy" id="441500"/>
    <lineage>
        <taxon>Bacteria</taxon>
        <taxon>Bacillati</taxon>
        <taxon>Actinomycetota</taxon>
        <taxon>Actinomycetes</taxon>
        <taxon>Mycobacteriales</taxon>
        <taxon>Corynebacteriaceae</taxon>
        <taxon>Corynebacterium</taxon>
    </lineage>
</organism>
<dbReference type="EMBL" id="LT629765">
    <property type="protein sequence ID" value="SDS73992.1"/>
    <property type="molecule type" value="Genomic_DNA"/>
</dbReference>
<protein>
    <submittedName>
        <fullName evidence="1">Uncharacterized protein</fullName>
    </submittedName>
</protein>
<sequence length="207" mass="21154">MQPLFAQAWKMNVNPRIGGKMICKRAFGRVAGAALVGVGLALAPATPTVAQEGAHAGSQVGDDSFILQGADGLTRSTSPVEQPGVQGRHIELQPGDRIEISADGQTADLVNKDGDVVGSFTAPQIYDADGNELSARFAQYEDMLILAETGPSTRDACTKATVGKWTYRIGAAGVCGALGAATGGVAGGACGLGATWAEDNINFDSVC</sequence>
<name>A0A1H1UN85_9CORY</name>
<keyword evidence="2" id="KW-1185">Reference proteome</keyword>
<dbReference type="AlphaFoldDB" id="A0A1H1UN85"/>
<evidence type="ECO:0000313" key="2">
    <source>
        <dbReference type="Proteomes" id="UP000182237"/>
    </source>
</evidence>